<accession>A0A1M5SCL6</accession>
<keyword evidence="2" id="KW-0479">Metal-binding</keyword>
<evidence type="ECO:0000256" key="4">
    <source>
        <dbReference type="ARBA" id="ARBA00023004"/>
    </source>
</evidence>
<dbReference type="Pfam" id="PF12831">
    <property type="entry name" value="FAD_oxidored"/>
    <property type="match status" value="1"/>
</dbReference>
<evidence type="ECO:0000256" key="1">
    <source>
        <dbReference type="ARBA" id="ARBA00022485"/>
    </source>
</evidence>
<evidence type="ECO:0000256" key="5">
    <source>
        <dbReference type="ARBA" id="ARBA00023014"/>
    </source>
</evidence>
<keyword evidence="3" id="KW-0560">Oxidoreductase</keyword>
<dbReference type="PANTHER" id="PTHR43498:SF1">
    <property type="entry name" value="COB--COM HETERODISULFIDE REDUCTASE IRON-SULFUR SUBUNIT A"/>
    <property type="match status" value="1"/>
</dbReference>
<organism evidence="6 7">
    <name type="scientific">Pollutimonas bauzanensis</name>
    <dbReference type="NCBI Taxonomy" id="658167"/>
    <lineage>
        <taxon>Bacteria</taxon>
        <taxon>Pseudomonadati</taxon>
        <taxon>Pseudomonadota</taxon>
        <taxon>Betaproteobacteria</taxon>
        <taxon>Burkholderiales</taxon>
        <taxon>Alcaligenaceae</taxon>
        <taxon>Pollutimonas</taxon>
    </lineage>
</organism>
<keyword evidence="7" id="KW-1185">Reference proteome</keyword>
<dbReference type="GO" id="GO:0051539">
    <property type="term" value="F:4 iron, 4 sulfur cluster binding"/>
    <property type="evidence" value="ECO:0007669"/>
    <property type="project" value="UniProtKB-KW"/>
</dbReference>
<dbReference type="STRING" id="658167.SAMN04488135_10344"/>
<sequence>MSYSHSISAEAAVRDDRPRSVLETDVLVVGGGAAGVAAAHTAARQGLKVLILERYGFCGGGAVAGMSGTICGLYLAHEDKTHAPERLVHGFVDQFIDAMDKRNGLTPPVRYGQTFTRVHEPQAWRESAEGLLAEQNVAVLYHAIVTDVLLDGNERVAGVVAYTKQGKLEVRAKITIDASGDADLAAMAGMATTVGIEGRVQNPTMIFRLAGVDVERFLQEYGEDSILPDRITKLITGLNADGVYKLPRAKVFLFPTPRPNELICNCTRVVGADGRELNPLIARDLSEAEYEGRKQVREYERFFKDYLVGCEAAYLNDTGVQVGTRQTRQIVGVQTLTNDDVVQGNKRRDGIARSPWPIELHSGQKPRLSWLFEDYYEIPYECFVPRQGESLLFAGRCLSAEHEAMASARVTAQCFSYGHAIGYAAALAINESIAVRDIKGEDIRLLLNRDGAQLGA</sequence>
<dbReference type="EMBL" id="FQXE01000003">
    <property type="protein sequence ID" value="SHH36274.1"/>
    <property type="molecule type" value="Genomic_DNA"/>
</dbReference>
<keyword evidence="4" id="KW-0408">Iron</keyword>
<evidence type="ECO:0000256" key="2">
    <source>
        <dbReference type="ARBA" id="ARBA00022723"/>
    </source>
</evidence>
<dbReference type="OrthoDB" id="9777740at2"/>
<dbReference type="RefSeq" id="WP_073102247.1">
    <property type="nucleotide sequence ID" value="NZ_FQXE01000003.1"/>
</dbReference>
<dbReference type="InterPro" id="IPR036188">
    <property type="entry name" value="FAD/NAD-bd_sf"/>
</dbReference>
<keyword evidence="1" id="KW-0004">4Fe-4S</keyword>
<dbReference type="SUPFAM" id="SSF51905">
    <property type="entry name" value="FAD/NAD(P)-binding domain"/>
    <property type="match status" value="1"/>
</dbReference>
<evidence type="ECO:0000256" key="3">
    <source>
        <dbReference type="ARBA" id="ARBA00023002"/>
    </source>
</evidence>
<name>A0A1M5SCL6_9BURK</name>
<dbReference type="AlphaFoldDB" id="A0A1M5SCL6"/>
<reference evidence="6 7" key="1">
    <citation type="submission" date="2016-11" db="EMBL/GenBank/DDBJ databases">
        <authorList>
            <person name="Jaros S."/>
            <person name="Januszkiewicz K."/>
            <person name="Wedrychowicz H."/>
        </authorList>
    </citation>
    <scope>NUCLEOTIDE SEQUENCE [LARGE SCALE GENOMIC DNA]</scope>
    <source>
        <strain evidence="6 7">CGMCC 1.10190</strain>
    </source>
</reference>
<keyword evidence="5" id="KW-0411">Iron-sulfur</keyword>
<dbReference type="Gene3D" id="3.50.50.60">
    <property type="entry name" value="FAD/NAD(P)-binding domain"/>
    <property type="match status" value="1"/>
</dbReference>
<dbReference type="InterPro" id="IPR039650">
    <property type="entry name" value="HdrA-like"/>
</dbReference>
<proteinExistence type="predicted"/>
<dbReference type="GO" id="GO:0046872">
    <property type="term" value="F:metal ion binding"/>
    <property type="evidence" value="ECO:0007669"/>
    <property type="project" value="UniProtKB-KW"/>
</dbReference>
<evidence type="ECO:0000313" key="7">
    <source>
        <dbReference type="Proteomes" id="UP000184226"/>
    </source>
</evidence>
<evidence type="ECO:0000313" key="6">
    <source>
        <dbReference type="EMBL" id="SHH36274.1"/>
    </source>
</evidence>
<dbReference type="GO" id="GO:0016491">
    <property type="term" value="F:oxidoreductase activity"/>
    <property type="evidence" value="ECO:0007669"/>
    <property type="project" value="UniProtKB-KW"/>
</dbReference>
<protein>
    <submittedName>
        <fullName evidence="6">FAD dependent oxidoreductase</fullName>
    </submittedName>
</protein>
<gene>
    <name evidence="6" type="ORF">SAMN04488135_10344</name>
</gene>
<dbReference type="Proteomes" id="UP000184226">
    <property type="component" value="Unassembled WGS sequence"/>
</dbReference>
<dbReference type="PANTHER" id="PTHR43498">
    <property type="entry name" value="FERREDOXIN:COB-COM HETERODISULFIDE REDUCTASE SUBUNIT A"/>
    <property type="match status" value="1"/>
</dbReference>